<evidence type="ECO:0000256" key="1">
    <source>
        <dbReference type="ARBA" id="ARBA00009054"/>
    </source>
</evidence>
<reference evidence="7" key="1">
    <citation type="journal article" date="2020" name="J. ISSAAS">
        <title>Lactobacilli and other gastrointestinal microbiota of Peromyscus leucopus, reservoir host for agents of Lyme disease and other zoonoses in North America.</title>
        <authorList>
            <person name="Milovic A."/>
            <person name="Bassam K."/>
            <person name="Shao H."/>
            <person name="Chatzistamou I."/>
            <person name="Tufts D.M."/>
            <person name="Diuk-Wasser M."/>
            <person name="Barbour A.G."/>
        </authorList>
    </citation>
    <scope>NUCLEOTIDE SEQUENCE</scope>
    <source>
        <strain evidence="7">LL30</strain>
    </source>
</reference>
<feature type="region of interest" description="Disordered" evidence="6">
    <location>
        <begin position="1"/>
        <end position="43"/>
    </location>
</feature>
<dbReference type="SUPFAM" id="SSF51064">
    <property type="entry name" value="Head domain of nucleotide exchange factor GrpE"/>
    <property type="match status" value="1"/>
</dbReference>
<proteinExistence type="inferred from homology"/>
<dbReference type="CDD" id="cd00446">
    <property type="entry name" value="GrpE"/>
    <property type="match status" value="1"/>
</dbReference>
<dbReference type="GO" id="GO:0051087">
    <property type="term" value="F:protein-folding chaperone binding"/>
    <property type="evidence" value="ECO:0007669"/>
    <property type="project" value="InterPro"/>
</dbReference>
<dbReference type="InterPro" id="IPR013805">
    <property type="entry name" value="GrpE_CC"/>
</dbReference>
<comment type="subunit">
    <text evidence="3">Homodimer.</text>
</comment>
<evidence type="ECO:0000256" key="4">
    <source>
        <dbReference type="RuleBase" id="RU000639"/>
    </source>
</evidence>
<protein>
    <recommendedName>
        <fullName evidence="3 4">Protein GrpE</fullName>
    </recommendedName>
    <alternativeName>
        <fullName evidence="3">HSP-70 cofactor</fullName>
    </alternativeName>
</protein>
<dbReference type="GO" id="GO:0051082">
    <property type="term" value="F:unfolded protein binding"/>
    <property type="evidence" value="ECO:0007669"/>
    <property type="project" value="TreeGrafter"/>
</dbReference>
<feature type="compositionally biased region" description="Acidic residues" evidence="6">
    <location>
        <begin position="11"/>
        <end position="27"/>
    </location>
</feature>
<dbReference type="HAMAP" id="MF_01151">
    <property type="entry name" value="GrpE"/>
    <property type="match status" value="1"/>
</dbReference>
<dbReference type="GO" id="GO:0000774">
    <property type="term" value="F:adenyl-nucleotide exchange factor activity"/>
    <property type="evidence" value="ECO:0007669"/>
    <property type="project" value="InterPro"/>
</dbReference>
<keyword evidence="2 3" id="KW-0143">Chaperone</keyword>
<keyword evidence="3" id="KW-0963">Cytoplasm</keyword>
<dbReference type="Gene3D" id="3.90.20.20">
    <property type="match status" value="1"/>
</dbReference>
<evidence type="ECO:0000256" key="2">
    <source>
        <dbReference type="ARBA" id="ARBA00023186"/>
    </source>
</evidence>
<evidence type="ECO:0000256" key="3">
    <source>
        <dbReference type="HAMAP-Rule" id="MF_01151"/>
    </source>
</evidence>
<dbReference type="PRINTS" id="PR00773">
    <property type="entry name" value="GRPEPROTEIN"/>
</dbReference>
<dbReference type="PROSITE" id="PS01071">
    <property type="entry name" value="GRPE"/>
    <property type="match status" value="1"/>
</dbReference>
<evidence type="ECO:0000313" key="7">
    <source>
        <dbReference type="EMBL" id="QGT50922.1"/>
    </source>
</evidence>
<dbReference type="PANTHER" id="PTHR21237">
    <property type="entry name" value="GRPE PROTEIN"/>
    <property type="match status" value="1"/>
</dbReference>
<dbReference type="EMBL" id="MN577572">
    <property type="protein sequence ID" value="QGT50922.1"/>
    <property type="molecule type" value="Genomic_DNA"/>
</dbReference>
<dbReference type="AlphaFoldDB" id="A0A650ENB9"/>
<dbReference type="Gene3D" id="2.30.22.10">
    <property type="entry name" value="Head domain of nucleotide exchange factor GrpE"/>
    <property type="match status" value="1"/>
</dbReference>
<evidence type="ECO:0000256" key="5">
    <source>
        <dbReference type="RuleBase" id="RU004478"/>
    </source>
</evidence>
<organism evidence="7">
    <name type="scientific">uncultured Elusimicrobia bacterium</name>
    <dbReference type="NCBI Taxonomy" id="699876"/>
    <lineage>
        <taxon>Bacteria</taxon>
        <taxon>Pseudomonadati</taxon>
        <taxon>Elusimicrobiota</taxon>
        <taxon>Elusimicrobia</taxon>
        <taxon>environmental samples</taxon>
    </lineage>
</organism>
<name>A0A650ENB9_9BACT</name>
<dbReference type="Pfam" id="PF01025">
    <property type="entry name" value="GrpE"/>
    <property type="match status" value="1"/>
</dbReference>
<dbReference type="SUPFAM" id="SSF58014">
    <property type="entry name" value="Coiled-coil domain of nucleotide exchange factor GrpE"/>
    <property type="match status" value="1"/>
</dbReference>
<comment type="function">
    <text evidence="3 4">Participates actively in the response to hyperosmotic and heat shock by preventing the aggregation of stress-denatured proteins, in association with DnaK and GrpE. It is the nucleotide exchange factor for DnaK and may function as a thermosensor. Unfolded proteins bind initially to DnaJ; upon interaction with the DnaJ-bound protein, DnaK hydrolyzes its bound ATP, resulting in the formation of a stable complex. GrpE releases ADP from DnaK; ATP binding to DnaK triggers the release of the substrate protein, thus completing the reaction cycle. Several rounds of ATP-dependent interactions between DnaJ, DnaK and GrpE are required for fully efficient folding.</text>
</comment>
<dbReference type="InterPro" id="IPR000740">
    <property type="entry name" value="GrpE"/>
</dbReference>
<evidence type="ECO:0000256" key="6">
    <source>
        <dbReference type="SAM" id="MobiDB-lite"/>
    </source>
</evidence>
<dbReference type="InterPro" id="IPR009012">
    <property type="entry name" value="GrpE_head"/>
</dbReference>
<dbReference type="GO" id="GO:0005737">
    <property type="term" value="C:cytoplasm"/>
    <property type="evidence" value="ECO:0007669"/>
    <property type="project" value="UniProtKB-SubCell"/>
</dbReference>
<dbReference type="GO" id="GO:0042803">
    <property type="term" value="F:protein homodimerization activity"/>
    <property type="evidence" value="ECO:0007669"/>
    <property type="project" value="InterPro"/>
</dbReference>
<keyword evidence="3 4" id="KW-0346">Stress response</keyword>
<dbReference type="GO" id="GO:0006457">
    <property type="term" value="P:protein folding"/>
    <property type="evidence" value="ECO:0007669"/>
    <property type="project" value="InterPro"/>
</dbReference>
<feature type="compositionally biased region" description="Basic and acidic residues" evidence="6">
    <location>
        <begin position="28"/>
        <end position="42"/>
    </location>
</feature>
<gene>
    <name evidence="3 7" type="primary">grpE</name>
    <name evidence="7" type="ORF">Elusimicrob2101_1850</name>
</gene>
<comment type="similarity">
    <text evidence="1 3 5">Belongs to the GrpE family.</text>
</comment>
<comment type="subcellular location">
    <subcellularLocation>
        <location evidence="3">Cytoplasm</location>
    </subcellularLocation>
</comment>
<dbReference type="PANTHER" id="PTHR21237:SF23">
    <property type="entry name" value="GRPE PROTEIN HOMOLOG, MITOCHONDRIAL"/>
    <property type="match status" value="1"/>
</dbReference>
<accession>A0A650ENB9</accession>
<sequence>MSKKHKHTESAEQELDEQDLPEVAEPEIEVKPEDEPAEEAKPDYYAQLVRLSADFDNFRKRTEREKASFLAYGKKQLAEKLLPSYEVLLRQAEKMDQENASEECAAELKGLKDGIKMVLSEMEKAFRSEGIERMDVLNKPYDPQTQEVVAMVPASKEQDGLVLQEVQMGFLMDGKVLRAARVIVGQHTEG</sequence>